<dbReference type="Proteomes" id="UP000256970">
    <property type="component" value="Unassembled WGS sequence"/>
</dbReference>
<dbReference type="Gene3D" id="2.102.10.10">
    <property type="entry name" value="Rieske [2Fe-2S] iron-sulphur domain"/>
    <property type="match status" value="1"/>
</dbReference>
<proteinExistence type="predicted"/>
<keyword evidence="9 11" id="KW-0472">Membrane</keyword>
<dbReference type="InterPro" id="IPR050584">
    <property type="entry name" value="Cholesterol_7-desaturase"/>
</dbReference>
<keyword evidence="14" id="KW-1185">Reference proteome</keyword>
<evidence type="ECO:0000256" key="3">
    <source>
        <dbReference type="ARBA" id="ARBA00022714"/>
    </source>
</evidence>
<name>A0A383WKG0_TETOB</name>
<feature type="transmembrane region" description="Helical" evidence="11">
    <location>
        <begin position="538"/>
        <end position="564"/>
    </location>
</feature>
<evidence type="ECO:0000256" key="6">
    <source>
        <dbReference type="ARBA" id="ARBA00023002"/>
    </source>
</evidence>
<organism evidence="13 14">
    <name type="scientific">Tetradesmus obliquus</name>
    <name type="common">Green alga</name>
    <name type="synonym">Acutodesmus obliquus</name>
    <dbReference type="NCBI Taxonomy" id="3088"/>
    <lineage>
        <taxon>Eukaryota</taxon>
        <taxon>Viridiplantae</taxon>
        <taxon>Chlorophyta</taxon>
        <taxon>core chlorophytes</taxon>
        <taxon>Chlorophyceae</taxon>
        <taxon>CS clade</taxon>
        <taxon>Sphaeropleales</taxon>
        <taxon>Scenedesmaceae</taxon>
        <taxon>Tetradesmus</taxon>
    </lineage>
</organism>
<dbReference type="GO" id="GO:0051537">
    <property type="term" value="F:2 iron, 2 sulfur cluster binding"/>
    <property type="evidence" value="ECO:0007669"/>
    <property type="project" value="UniProtKB-KW"/>
</dbReference>
<feature type="compositionally biased region" description="Low complexity" evidence="10">
    <location>
        <begin position="100"/>
        <end position="121"/>
    </location>
</feature>
<dbReference type="InterPro" id="IPR017941">
    <property type="entry name" value="Rieske_2Fe-2S"/>
</dbReference>
<evidence type="ECO:0000256" key="5">
    <source>
        <dbReference type="ARBA" id="ARBA00022989"/>
    </source>
</evidence>
<evidence type="ECO:0000256" key="9">
    <source>
        <dbReference type="ARBA" id="ARBA00023136"/>
    </source>
</evidence>
<dbReference type="GO" id="GO:0005737">
    <property type="term" value="C:cytoplasm"/>
    <property type="evidence" value="ECO:0007669"/>
    <property type="project" value="TreeGrafter"/>
</dbReference>
<dbReference type="GO" id="GO:0046872">
    <property type="term" value="F:metal ion binding"/>
    <property type="evidence" value="ECO:0007669"/>
    <property type="project" value="UniProtKB-KW"/>
</dbReference>
<dbReference type="PANTHER" id="PTHR21266:SF32">
    <property type="entry name" value="CHOLESTEROL 7-DESATURASE NVD"/>
    <property type="match status" value="1"/>
</dbReference>
<evidence type="ECO:0000259" key="12">
    <source>
        <dbReference type="PROSITE" id="PS51296"/>
    </source>
</evidence>
<keyword evidence="6" id="KW-0560">Oxidoreductase</keyword>
<dbReference type="PROSITE" id="PS51296">
    <property type="entry name" value="RIESKE"/>
    <property type="match status" value="1"/>
</dbReference>
<protein>
    <recommendedName>
        <fullName evidence="12">Rieske domain-containing protein</fullName>
    </recommendedName>
</protein>
<evidence type="ECO:0000313" key="14">
    <source>
        <dbReference type="Proteomes" id="UP000256970"/>
    </source>
</evidence>
<comment type="subcellular location">
    <subcellularLocation>
        <location evidence="1">Membrane</location>
    </subcellularLocation>
</comment>
<evidence type="ECO:0000256" key="8">
    <source>
        <dbReference type="ARBA" id="ARBA00023014"/>
    </source>
</evidence>
<sequence>MKPAVLRAPVTTACTTTAVASRNKACTATSPAVRPLNSLTLLACTAERQLRIQRSAAAARQGDAATTESTLTTANSSSSTATAPHPVAIHHQTDEHDTARQSVAKPAAAAAEAEPASQAAAQHFDWNKQWYPVAPLAQLDPSMPTAVQLLGLDLVLWRDAEGQWRAFRDACPHRLAPLSEGRIDSSTGNLYCNYHGWQFNGSGACTDIPQQPAGAPPPNAKRSCVTSYPTAVSEQLLWVWADAGPDAAAEAAAAPPRGMAPEVDEFGPDGFWSTKLFMHGDTALGSWYQRYCNASYIAVKENVFNDPSHDTVLHHGMGGLSREKAAPAEVQHYSMTDEGYSVTRLNASTGRTVADHTLFPCGVRRNFAGEPRAGAGVGYVVPLSKGRCNMMIAIVRDPKFAFQPGGLKGLLSRLLPPTPDWVNHMLLHDVVDADITMQHGLDVNSAHAKGASSAQGYMPAVGVDQGPIAFRTWLRKHGGGGPAVANILDPTGFGASQHLPRRQLLDRFESHTKHCPSCTKALNSFQTLQRIAAQASTVLAAAALGVAVMQACQAVSASAFSASAANAADAAASQQLQGASGALVALAAGVSVWAGAANGLGVGVVVLLALAAAAAGGVAGWAGRMADRFVFVDYDEHHTSKN</sequence>
<dbReference type="GO" id="GO:0016491">
    <property type="term" value="F:oxidoreductase activity"/>
    <property type="evidence" value="ECO:0007669"/>
    <property type="project" value="UniProtKB-KW"/>
</dbReference>
<dbReference type="GO" id="GO:0016020">
    <property type="term" value="C:membrane"/>
    <property type="evidence" value="ECO:0007669"/>
    <property type="project" value="UniProtKB-SubCell"/>
</dbReference>
<feature type="region of interest" description="Disordered" evidence="10">
    <location>
        <begin position="59"/>
        <end position="121"/>
    </location>
</feature>
<feature type="transmembrane region" description="Helical" evidence="11">
    <location>
        <begin position="600"/>
        <end position="622"/>
    </location>
</feature>
<dbReference type="EMBL" id="FNXT01001297">
    <property type="protein sequence ID" value="SZX77948.1"/>
    <property type="molecule type" value="Genomic_DNA"/>
</dbReference>
<dbReference type="PANTHER" id="PTHR21266">
    <property type="entry name" value="IRON-SULFUR DOMAIN CONTAINING PROTEIN"/>
    <property type="match status" value="1"/>
</dbReference>
<evidence type="ECO:0000256" key="1">
    <source>
        <dbReference type="ARBA" id="ARBA00004370"/>
    </source>
</evidence>
<keyword evidence="4" id="KW-0479">Metal-binding</keyword>
<dbReference type="InterPro" id="IPR036922">
    <property type="entry name" value="Rieske_2Fe-2S_sf"/>
</dbReference>
<dbReference type="SUPFAM" id="SSF50022">
    <property type="entry name" value="ISP domain"/>
    <property type="match status" value="1"/>
</dbReference>
<evidence type="ECO:0000256" key="7">
    <source>
        <dbReference type="ARBA" id="ARBA00023004"/>
    </source>
</evidence>
<gene>
    <name evidence="13" type="ORF">BQ4739_LOCUS18282</name>
</gene>
<dbReference type="Pfam" id="PF00355">
    <property type="entry name" value="Rieske"/>
    <property type="match status" value="1"/>
</dbReference>
<dbReference type="AlphaFoldDB" id="A0A383WKG0"/>
<keyword evidence="5 11" id="KW-1133">Transmembrane helix</keyword>
<keyword evidence="3" id="KW-0001">2Fe-2S</keyword>
<feature type="domain" description="Rieske" evidence="12">
    <location>
        <begin position="130"/>
        <end position="239"/>
    </location>
</feature>
<evidence type="ECO:0000256" key="2">
    <source>
        <dbReference type="ARBA" id="ARBA00022692"/>
    </source>
</evidence>
<dbReference type="SUPFAM" id="SSF55961">
    <property type="entry name" value="Bet v1-like"/>
    <property type="match status" value="1"/>
</dbReference>
<evidence type="ECO:0000313" key="13">
    <source>
        <dbReference type="EMBL" id="SZX77948.1"/>
    </source>
</evidence>
<reference evidence="13 14" key="1">
    <citation type="submission" date="2016-10" db="EMBL/GenBank/DDBJ databases">
        <authorList>
            <person name="Cai Z."/>
        </authorList>
    </citation>
    <scope>NUCLEOTIDE SEQUENCE [LARGE SCALE GENOMIC DNA]</scope>
</reference>
<evidence type="ECO:0000256" key="11">
    <source>
        <dbReference type="SAM" id="Phobius"/>
    </source>
</evidence>
<feature type="compositionally biased region" description="Low complexity" evidence="10">
    <location>
        <begin position="59"/>
        <end position="83"/>
    </location>
</feature>
<keyword evidence="2 11" id="KW-0812">Transmembrane</keyword>
<keyword evidence="7" id="KW-0408">Iron</keyword>
<evidence type="ECO:0000256" key="4">
    <source>
        <dbReference type="ARBA" id="ARBA00022723"/>
    </source>
</evidence>
<feature type="transmembrane region" description="Helical" evidence="11">
    <location>
        <begin position="576"/>
        <end position="594"/>
    </location>
</feature>
<accession>A0A383WKG0</accession>
<keyword evidence="8" id="KW-0411">Iron-sulfur</keyword>
<evidence type="ECO:0000256" key="10">
    <source>
        <dbReference type="SAM" id="MobiDB-lite"/>
    </source>
</evidence>
<dbReference type="STRING" id="3088.A0A383WKG0"/>